<dbReference type="Gene3D" id="2.60.120.200">
    <property type="match status" value="1"/>
</dbReference>
<keyword evidence="9" id="KW-1015">Disulfide bond</keyword>
<dbReference type="InterPro" id="IPR013320">
    <property type="entry name" value="ConA-like_dom_sf"/>
</dbReference>
<dbReference type="PANTHER" id="PTHR12223">
    <property type="entry name" value="VESICULAR MANNOSE-BINDING LECTIN"/>
    <property type="match status" value="1"/>
</dbReference>
<dbReference type="GO" id="GO:0006888">
    <property type="term" value="P:endoplasmic reticulum to Golgi vesicle-mediated transport"/>
    <property type="evidence" value="ECO:0007669"/>
    <property type="project" value="TreeGrafter"/>
</dbReference>
<dbReference type="GO" id="GO:0005537">
    <property type="term" value="F:D-mannose binding"/>
    <property type="evidence" value="ECO:0007669"/>
    <property type="project" value="TreeGrafter"/>
</dbReference>
<feature type="transmembrane region" description="Helical" evidence="12">
    <location>
        <begin position="305"/>
        <end position="327"/>
    </location>
</feature>
<evidence type="ECO:0000256" key="3">
    <source>
        <dbReference type="ARBA" id="ARBA00022723"/>
    </source>
</evidence>
<evidence type="ECO:0000256" key="9">
    <source>
        <dbReference type="ARBA" id="ARBA00023157"/>
    </source>
</evidence>
<dbReference type="Pfam" id="PF03388">
    <property type="entry name" value="Lectin_leg-like"/>
    <property type="match status" value="1"/>
</dbReference>
<evidence type="ECO:0000256" key="5">
    <source>
        <dbReference type="ARBA" id="ARBA00022734"/>
    </source>
</evidence>
<evidence type="ECO:0000256" key="11">
    <source>
        <dbReference type="ARBA" id="ARBA00046288"/>
    </source>
</evidence>
<keyword evidence="4" id="KW-0732">Signal</keyword>
<dbReference type="PANTHER" id="PTHR12223:SF45">
    <property type="entry name" value="RE50040P"/>
    <property type="match status" value="1"/>
</dbReference>
<keyword evidence="10" id="KW-0325">Glycoprotein</keyword>
<keyword evidence="8 12" id="KW-0472">Membrane</keyword>
<evidence type="ECO:0000256" key="8">
    <source>
        <dbReference type="ARBA" id="ARBA00023136"/>
    </source>
</evidence>
<dbReference type="Proteomes" id="UP000186922">
    <property type="component" value="Unassembled WGS sequence"/>
</dbReference>
<evidence type="ECO:0000256" key="10">
    <source>
        <dbReference type="ARBA" id="ARBA00023180"/>
    </source>
</evidence>
<dbReference type="GO" id="GO:0030134">
    <property type="term" value="C:COPII-coated ER to Golgi transport vesicle"/>
    <property type="evidence" value="ECO:0007669"/>
    <property type="project" value="TreeGrafter"/>
</dbReference>
<feature type="domain" description="L-type lectin-like" evidence="13">
    <location>
        <begin position="35"/>
        <end position="258"/>
    </location>
</feature>
<dbReference type="SUPFAM" id="SSF49899">
    <property type="entry name" value="Concanavalin A-like lectins/glucanases"/>
    <property type="match status" value="1"/>
</dbReference>
<comment type="subcellular location">
    <subcellularLocation>
        <location evidence="11">Endomembrane system</location>
        <topology evidence="11">Single-pass type I membrane protein</topology>
    </subcellularLocation>
    <subcellularLocation>
        <location evidence="1">Golgi apparatus membrane</location>
        <topology evidence="1">Single-pass membrane protein</topology>
    </subcellularLocation>
</comment>
<dbReference type="GO" id="GO:0000139">
    <property type="term" value="C:Golgi membrane"/>
    <property type="evidence" value="ECO:0007669"/>
    <property type="project" value="UniProtKB-SubCell"/>
</dbReference>
<gene>
    <name evidence="14" type="primary">RvY_02980-1</name>
    <name evidence="14" type="synonym">RvY_02980.1</name>
    <name evidence="14" type="ORF">RvY_02980</name>
</gene>
<dbReference type="STRING" id="947166.A0A1D1ULG7"/>
<evidence type="ECO:0000259" key="13">
    <source>
        <dbReference type="PROSITE" id="PS51328"/>
    </source>
</evidence>
<dbReference type="PROSITE" id="PS51328">
    <property type="entry name" value="L_LECTIN_LIKE"/>
    <property type="match status" value="1"/>
</dbReference>
<name>A0A1D1ULG7_RAMVA</name>
<sequence length="339" mass="38716">MHVFLKMDSWPTWTLPFVFLLYYCRNAVLGFDTLERLRREHSLMKPYQGAGMAIPQWDFIGSTMVTSNFIRLTPDIQSKQGALWNNVPCYITKWEMHVQFQVHGHGRDLFGDGFTIWYTKERMRLGPIFGNQNPFTGLAVFLDTYNNYNGAHNHDHPYVSAMVNNGSGSYDHDRDGTHTQLAGCTAKFRGKAHPANIAIRYEPSVLRVSLDIDGKSEWTECFKVENVELPTGYYFGISAATGDLSDNHDIISLKFYNLEEHPDPNLSMSRSDIIPSALHAEKDRAHVNDVPPPLASRVAHSGLKIFGYVILVIIIGIILVFGGIFLYQYKKEDRRKRFY</sequence>
<evidence type="ECO:0000256" key="2">
    <source>
        <dbReference type="ARBA" id="ARBA00022692"/>
    </source>
</evidence>
<dbReference type="InterPro" id="IPR005052">
    <property type="entry name" value="Lectin_leg"/>
</dbReference>
<organism evidence="14 15">
    <name type="scientific">Ramazzottius varieornatus</name>
    <name type="common">Water bear</name>
    <name type="synonym">Tardigrade</name>
    <dbReference type="NCBI Taxonomy" id="947166"/>
    <lineage>
        <taxon>Eukaryota</taxon>
        <taxon>Metazoa</taxon>
        <taxon>Ecdysozoa</taxon>
        <taxon>Tardigrada</taxon>
        <taxon>Eutardigrada</taxon>
        <taxon>Parachela</taxon>
        <taxon>Hypsibioidea</taxon>
        <taxon>Ramazzottiidae</taxon>
        <taxon>Ramazzottius</taxon>
    </lineage>
</organism>
<reference evidence="14 15" key="1">
    <citation type="journal article" date="2016" name="Nat. Commun.">
        <title>Extremotolerant tardigrade genome and improved radiotolerance of human cultured cells by tardigrade-unique protein.</title>
        <authorList>
            <person name="Hashimoto T."/>
            <person name="Horikawa D.D."/>
            <person name="Saito Y."/>
            <person name="Kuwahara H."/>
            <person name="Kozuka-Hata H."/>
            <person name="Shin-I T."/>
            <person name="Minakuchi Y."/>
            <person name="Ohishi K."/>
            <person name="Motoyama A."/>
            <person name="Aizu T."/>
            <person name="Enomoto A."/>
            <person name="Kondo K."/>
            <person name="Tanaka S."/>
            <person name="Hara Y."/>
            <person name="Koshikawa S."/>
            <person name="Sagara H."/>
            <person name="Miura T."/>
            <person name="Yokobori S."/>
            <person name="Miyagawa K."/>
            <person name="Suzuki Y."/>
            <person name="Kubo T."/>
            <person name="Oyama M."/>
            <person name="Kohara Y."/>
            <person name="Fujiyama A."/>
            <person name="Arakawa K."/>
            <person name="Katayama T."/>
            <person name="Toyoda A."/>
            <person name="Kunieda T."/>
        </authorList>
    </citation>
    <scope>NUCLEOTIDE SEQUENCE [LARGE SCALE GENOMIC DNA]</scope>
    <source>
        <strain evidence="14 15">YOKOZUNA-1</strain>
    </source>
</reference>
<dbReference type="GO" id="GO:0005793">
    <property type="term" value="C:endoplasmic reticulum-Golgi intermediate compartment"/>
    <property type="evidence" value="ECO:0007669"/>
    <property type="project" value="TreeGrafter"/>
</dbReference>
<dbReference type="OrthoDB" id="270293at2759"/>
<dbReference type="GO" id="GO:0005789">
    <property type="term" value="C:endoplasmic reticulum membrane"/>
    <property type="evidence" value="ECO:0007669"/>
    <property type="project" value="TreeGrafter"/>
</dbReference>
<keyword evidence="7" id="KW-0333">Golgi apparatus</keyword>
<evidence type="ECO:0000256" key="4">
    <source>
        <dbReference type="ARBA" id="ARBA00022729"/>
    </source>
</evidence>
<evidence type="ECO:0000256" key="12">
    <source>
        <dbReference type="SAM" id="Phobius"/>
    </source>
</evidence>
<keyword evidence="2 12" id="KW-0812">Transmembrane</keyword>
<keyword evidence="6 12" id="KW-1133">Transmembrane helix</keyword>
<keyword evidence="3" id="KW-0479">Metal-binding</keyword>
<comment type="caution">
    <text evidence="14">The sequence shown here is derived from an EMBL/GenBank/DDBJ whole genome shotgun (WGS) entry which is preliminary data.</text>
</comment>
<keyword evidence="5" id="KW-0430">Lectin</keyword>
<keyword evidence="15" id="KW-1185">Reference proteome</keyword>
<proteinExistence type="predicted"/>
<dbReference type="FunFam" id="2.60.120.200:FF:000017">
    <property type="entry name" value="Vesicular integral-membrane protein VIP36"/>
    <property type="match status" value="1"/>
</dbReference>
<dbReference type="GO" id="GO:0046872">
    <property type="term" value="F:metal ion binding"/>
    <property type="evidence" value="ECO:0007669"/>
    <property type="project" value="UniProtKB-KW"/>
</dbReference>
<evidence type="ECO:0000313" key="14">
    <source>
        <dbReference type="EMBL" id="GAU90579.1"/>
    </source>
</evidence>
<dbReference type="EMBL" id="BDGG01000001">
    <property type="protein sequence ID" value="GAU90579.1"/>
    <property type="molecule type" value="Genomic_DNA"/>
</dbReference>
<evidence type="ECO:0000256" key="6">
    <source>
        <dbReference type="ARBA" id="ARBA00022989"/>
    </source>
</evidence>
<dbReference type="AlphaFoldDB" id="A0A1D1ULG7"/>
<evidence type="ECO:0000256" key="7">
    <source>
        <dbReference type="ARBA" id="ARBA00023034"/>
    </source>
</evidence>
<evidence type="ECO:0000313" key="15">
    <source>
        <dbReference type="Proteomes" id="UP000186922"/>
    </source>
</evidence>
<dbReference type="InterPro" id="IPR051136">
    <property type="entry name" value="Intracellular_Lectin-GPT"/>
</dbReference>
<accession>A0A1D1ULG7</accession>
<protein>
    <recommendedName>
        <fullName evidence="13">L-type lectin-like domain-containing protein</fullName>
    </recommendedName>
</protein>
<evidence type="ECO:0000256" key="1">
    <source>
        <dbReference type="ARBA" id="ARBA00004194"/>
    </source>
</evidence>